<gene>
    <name evidence="2" type="ORF">SODALDRAFT_77671</name>
</gene>
<dbReference type="GO" id="GO:0004623">
    <property type="term" value="F:phospholipase A2 activity"/>
    <property type="evidence" value="ECO:0007669"/>
    <property type="project" value="InterPro"/>
</dbReference>
<evidence type="ECO:0000313" key="3">
    <source>
        <dbReference type="Proteomes" id="UP000272025"/>
    </source>
</evidence>
<protein>
    <submittedName>
        <fullName evidence="2">Uncharacterized protein</fullName>
    </submittedName>
</protein>
<dbReference type="EMBL" id="ML119062">
    <property type="protein sequence ID" value="ROT35096.1"/>
    <property type="molecule type" value="Genomic_DNA"/>
</dbReference>
<evidence type="ECO:0000313" key="2">
    <source>
        <dbReference type="EMBL" id="ROT35096.1"/>
    </source>
</evidence>
<dbReference type="Pfam" id="PF09056">
    <property type="entry name" value="Phospholip_A2_3"/>
    <property type="match status" value="1"/>
</dbReference>
<dbReference type="Proteomes" id="UP000272025">
    <property type="component" value="Unassembled WGS sequence"/>
</dbReference>
<feature type="chain" id="PRO_5018285167" evidence="1">
    <location>
        <begin position="19"/>
        <end position="154"/>
    </location>
</feature>
<keyword evidence="1" id="KW-0732">Signal</keyword>
<reference evidence="2 3" key="1">
    <citation type="journal article" date="2018" name="Mol. Ecol.">
        <title>The obligate alkalophilic soda-lake fungus Sodiomyces alkalinus has shifted to a protein diet.</title>
        <authorList>
            <person name="Grum-Grzhimaylo A.A."/>
            <person name="Falkoski D.L."/>
            <person name="van den Heuvel J."/>
            <person name="Valero-Jimenez C.A."/>
            <person name="Min B."/>
            <person name="Choi I.G."/>
            <person name="Lipzen A."/>
            <person name="Daum C.G."/>
            <person name="Aanen D.K."/>
            <person name="Tsang A."/>
            <person name="Henrissat B."/>
            <person name="Bilanenko E.N."/>
            <person name="de Vries R.P."/>
            <person name="van Kan J.A.L."/>
            <person name="Grigoriev I.V."/>
            <person name="Debets A.J.M."/>
        </authorList>
    </citation>
    <scope>NUCLEOTIDE SEQUENCE [LARGE SCALE GENOMIC DNA]</scope>
    <source>
        <strain evidence="2 3">F11</strain>
    </source>
</reference>
<sequence length="154" mass="18013">MRLIAAFLFTSLLPGALALPQAQPVDARALRNTMEETDLLLFDTSIDSFRVHMRHEDPPEFDWSTPGCGHIEDHPYIFRHACMRWQWGVQQYVAQGRLTEEARRRLDDQYEKDVRRKCYNMIPIESCQDDMEAWPEYFRAAEVDFIMGSGGKKN</sequence>
<accession>A0A3N2PL89</accession>
<organism evidence="2 3">
    <name type="scientific">Sodiomyces alkalinus (strain CBS 110278 / VKM F-3762 / F11)</name>
    <name type="common">Alkaliphilic filamentous fungus</name>
    <dbReference type="NCBI Taxonomy" id="1314773"/>
    <lineage>
        <taxon>Eukaryota</taxon>
        <taxon>Fungi</taxon>
        <taxon>Dikarya</taxon>
        <taxon>Ascomycota</taxon>
        <taxon>Pezizomycotina</taxon>
        <taxon>Sordariomycetes</taxon>
        <taxon>Hypocreomycetidae</taxon>
        <taxon>Glomerellales</taxon>
        <taxon>Plectosphaerellaceae</taxon>
        <taxon>Sodiomyces</taxon>
    </lineage>
</organism>
<proteinExistence type="predicted"/>
<dbReference type="GO" id="GO:0006644">
    <property type="term" value="P:phospholipid metabolic process"/>
    <property type="evidence" value="ECO:0007669"/>
    <property type="project" value="InterPro"/>
</dbReference>
<dbReference type="OrthoDB" id="5120271at2759"/>
<evidence type="ECO:0000256" key="1">
    <source>
        <dbReference type="SAM" id="SignalP"/>
    </source>
</evidence>
<name>A0A3N2PL89_SODAK</name>
<dbReference type="RefSeq" id="XP_028462902.1">
    <property type="nucleotide sequence ID" value="XM_028615678.1"/>
</dbReference>
<dbReference type="InterPro" id="IPR015141">
    <property type="entry name" value="PLipase_A2_prok/fun"/>
</dbReference>
<dbReference type="InterPro" id="IPR036444">
    <property type="entry name" value="PLipase_A2_dom_sf"/>
</dbReference>
<feature type="signal peptide" evidence="1">
    <location>
        <begin position="1"/>
        <end position="18"/>
    </location>
</feature>
<dbReference type="Gene3D" id="1.20.90.10">
    <property type="entry name" value="Phospholipase A2 domain"/>
    <property type="match status" value="1"/>
</dbReference>
<keyword evidence="3" id="KW-1185">Reference proteome</keyword>
<dbReference type="GO" id="GO:0050482">
    <property type="term" value="P:arachidonate secretion"/>
    <property type="evidence" value="ECO:0007669"/>
    <property type="project" value="InterPro"/>
</dbReference>
<dbReference type="GeneID" id="39584155"/>
<dbReference type="AlphaFoldDB" id="A0A3N2PL89"/>
<dbReference type="SUPFAM" id="SSF48619">
    <property type="entry name" value="Phospholipase A2, PLA2"/>
    <property type="match status" value="1"/>
</dbReference>